<evidence type="ECO:0000313" key="3">
    <source>
        <dbReference type="Proteomes" id="UP000484255"/>
    </source>
</evidence>
<dbReference type="AlphaFoldDB" id="A0A7C9PIP4"/>
<proteinExistence type="predicted"/>
<reference evidence="2 3" key="1">
    <citation type="submission" date="2020-02" db="EMBL/GenBank/DDBJ databases">
        <title>Ideonella bacterium strain TBM-1.</title>
        <authorList>
            <person name="Chen W.-M."/>
        </authorList>
    </citation>
    <scope>NUCLEOTIDE SEQUENCE [LARGE SCALE GENOMIC DNA]</scope>
    <source>
        <strain evidence="2 3">TBM-1</strain>
    </source>
</reference>
<accession>A0A7C9PIP4</accession>
<dbReference type="RefSeq" id="WP_163459049.1">
    <property type="nucleotide sequence ID" value="NZ_JAAGOH010000025.1"/>
</dbReference>
<dbReference type="EMBL" id="JAAGOH010000025">
    <property type="protein sequence ID" value="NDY92997.1"/>
    <property type="molecule type" value="Genomic_DNA"/>
</dbReference>
<feature type="chain" id="PRO_5028894405" evidence="1">
    <location>
        <begin position="25"/>
        <end position="287"/>
    </location>
</feature>
<keyword evidence="3" id="KW-1185">Reference proteome</keyword>
<organism evidence="2 3">
    <name type="scientific">Ideonella livida</name>
    <dbReference type="NCBI Taxonomy" id="2707176"/>
    <lineage>
        <taxon>Bacteria</taxon>
        <taxon>Pseudomonadati</taxon>
        <taxon>Pseudomonadota</taxon>
        <taxon>Betaproteobacteria</taxon>
        <taxon>Burkholderiales</taxon>
        <taxon>Sphaerotilaceae</taxon>
        <taxon>Ideonella</taxon>
    </lineage>
</organism>
<comment type="caution">
    <text evidence="2">The sequence shown here is derived from an EMBL/GenBank/DDBJ whole genome shotgun (WGS) entry which is preliminary data.</text>
</comment>
<feature type="signal peptide" evidence="1">
    <location>
        <begin position="1"/>
        <end position="24"/>
    </location>
</feature>
<keyword evidence="1" id="KW-0732">Signal</keyword>
<protein>
    <submittedName>
        <fullName evidence="2">Uncharacterized protein</fullName>
    </submittedName>
</protein>
<name>A0A7C9PIP4_9BURK</name>
<gene>
    <name evidence="2" type="ORF">G3A44_17530</name>
</gene>
<dbReference type="Proteomes" id="UP000484255">
    <property type="component" value="Unassembled WGS sequence"/>
</dbReference>
<sequence length="287" mass="30739">MSRRPALSPLLPLVLALAAPPALAQKGEPVQLPEAEEAVPDAKVANLLGMVAGQVGALAFEAAVGEPPSDFFRRLWHRWVRQRDGSQPPTAAQAAAAAASQAPAADPQRLVPAIGYSLEQLDPQTFEPLRQLPLARKPPVLRTGDVFVLRYAASLPGQVRLENIDSTGKISDLGTYTVWPDRTNRLPADRGIRLEGAPGPEVIRVYFYPCLPDDAQAQPWASVFRERLSACGTGQAAAVAAAARGLQRSKAMVSLAQPDPTMAFSGAEDYQRGDVVSTVVMLQHESR</sequence>
<evidence type="ECO:0000313" key="2">
    <source>
        <dbReference type="EMBL" id="NDY92997.1"/>
    </source>
</evidence>
<evidence type="ECO:0000256" key="1">
    <source>
        <dbReference type="SAM" id="SignalP"/>
    </source>
</evidence>